<feature type="compositionally biased region" description="Polar residues" evidence="1">
    <location>
        <begin position="170"/>
        <end position="183"/>
    </location>
</feature>
<comment type="caution">
    <text evidence="2">The sequence shown here is derived from an EMBL/GenBank/DDBJ whole genome shotgun (WGS) entry which is preliminary data.</text>
</comment>
<dbReference type="Proteomes" id="UP001152622">
    <property type="component" value="Chromosome 5"/>
</dbReference>
<sequence length="183" mass="19922">MRLSGAPVIERASKGVWRGTLGRCNSETRSASMKFPSVPESTSTESTWIRPLNRKEADSKERVLGDFCRGVTLTCNPLATRESNAWGLVEPQTQDWSAFSSLSFFFLSIIIILRSCDRPAGASCLLWRMSASPPVGKSISCPSQDPNCTSMVETLSSWNDSSVDMPPVATSGNTPSTSKFECD</sequence>
<dbReference type="EMBL" id="JAINUF010000005">
    <property type="protein sequence ID" value="KAJ8359518.1"/>
    <property type="molecule type" value="Genomic_DNA"/>
</dbReference>
<evidence type="ECO:0000313" key="2">
    <source>
        <dbReference type="EMBL" id="KAJ8359518.1"/>
    </source>
</evidence>
<name>A0A9Q1FIK7_SYNKA</name>
<dbReference type="OrthoDB" id="8958760at2759"/>
<evidence type="ECO:0000313" key="3">
    <source>
        <dbReference type="Proteomes" id="UP001152622"/>
    </source>
</evidence>
<organism evidence="2 3">
    <name type="scientific">Synaphobranchus kaupii</name>
    <name type="common">Kaup's arrowtooth eel</name>
    <dbReference type="NCBI Taxonomy" id="118154"/>
    <lineage>
        <taxon>Eukaryota</taxon>
        <taxon>Metazoa</taxon>
        <taxon>Chordata</taxon>
        <taxon>Craniata</taxon>
        <taxon>Vertebrata</taxon>
        <taxon>Euteleostomi</taxon>
        <taxon>Actinopterygii</taxon>
        <taxon>Neopterygii</taxon>
        <taxon>Teleostei</taxon>
        <taxon>Anguilliformes</taxon>
        <taxon>Synaphobranchidae</taxon>
        <taxon>Synaphobranchus</taxon>
    </lineage>
</organism>
<accession>A0A9Q1FIK7</accession>
<dbReference type="AlphaFoldDB" id="A0A9Q1FIK7"/>
<gene>
    <name evidence="2" type="ORF">SKAU_G00160430</name>
</gene>
<evidence type="ECO:0000256" key="1">
    <source>
        <dbReference type="SAM" id="MobiDB-lite"/>
    </source>
</evidence>
<proteinExistence type="predicted"/>
<feature type="region of interest" description="Disordered" evidence="1">
    <location>
        <begin position="159"/>
        <end position="183"/>
    </location>
</feature>
<keyword evidence="3" id="KW-1185">Reference proteome</keyword>
<reference evidence="2" key="1">
    <citation type="journal article" date="2023" name="Science">
        <title>Genome structures resolve the early diversification of teleost fishes.</title>
        <authorList>
            <person name="Parey E."/>
            <person name="Louis A."/>
            <person name="Montfort J."/>
            <person name="Bouchez O."/>
            <person name="Roques C."/>
            <person name="Iampietro C."/>
            <person name="Lluch J."/>
            <person name="Castinel A."/>
            <person name="Donnadieu C."/>
            <person name="Desvignes T."/>
            <person name="Floi Bucao C."/>
            <person name="Jouanno E."/>
            <person name="Wen M."/>
            <person name="Mejri S."/>
            <person name="Dirks R."/>
            <person name="Jansen H."/>
            <person name="Henkel C."/>
            <person name="Chen W.J."/>
            <person name="Zahm M."/>
            <person name="Cabau C."/>
            <person name="Klopp C."/>
            <person name="Thompson A.W."/>
            <person name="Robinson-Rechavi M."/>
            <person name="Braasch I."/>
            <person name="Lecointre G."/>
            <person name="Bobe J."/>
            <person name="Postlethwait J.H."/>
            <person name="Berthelot C."/>
            <person name="Roest Crollius H."/>
            <person name="Guiguen Y."/>
        </authorList>
    </citation>
    <scope>NUCLEOTIDE SEQUENCE</scope>
    <source>
        <strain evidence="2">WJC10195</strain>
    </source>
</reference>
<protein>
    <submittedName>
        <fullName evidence="2">Uncharacterized protein</fullName>
    </submittedName>
</protein>